<evidence type="ECO:0000256" key="13">
    <source>
        <dbReference type="ARBA" id="ARBA00023027"/>
    </source>
</evidence>
<keyword evidence="13 18" id="KW-0520">NAD</keyword>
<proteinExistence type="inferred from homology"/>
<feature type="transmembrane region" description="Helical" evidence="18">
    <location>
        <begin position="86"/>
        <end position="108"/>
    </location>
</feature>
<feature type="domain" description="NADH:quinone oxidoreductase/Mrp antiporter transmembrane" evidence="19">
    <location>
        <begin position="23"/>
        <end position="277"/>
    </location>
</feature>
<gene>
    <name evidence="20" type="primary">nad2</name>
</gene>
<organism evidence="20">
    <name type="scientific">Laccoptera ruginosa</name>
    <dbReference type="NCBI Taxonomy" id="1205597"/>
    <lineage>
        <taxon>Eukaryota</taxon>
        <taxon>Metazoa</taxon>
        <taxon>Ecdysozoa</taxon>
        <taxon>Arthropoda</taxon>
        <taxon>Hexapoda</taxon>
        <taxon>Insecta</taxon>
        <taxon>Pterygota</taxon>
        <taxon>Neoptera</taxon>
        <taxon>Endopterygota</taxon>
        <taxon>Coleoptera</taxon>
        <taxon>Polyphaga</taxon>
        <taxon>Cucujiformia</taxon>
        <taxon>Chrysomeloidea</taxon>
        <taxon>Chrysomelidae</taxon>
        <taxon>Cassidinae</taxon>
        <taxon>Laccoptera</taxon>
    </lineage>
</organism>
<keyword evidence="9 18" id="KW-0999">Mitochondrion inner membrane</keyword>
<keyword evidence="12 18" id="KW-1133">Transmembrane helix</keyword>
<comment type="function">
    <text evidence="18">Core subunit of the mitochondrial membrane respiratory chain NADH dehydrogenase (Complex I) which catalyzes electron transfer from NADH through the respiratory chain, using ubiquinone as an electron acceptor. Essential for the catalytic activity and assembly of complex I.</text>
</comment>
<keyword evidence="11 18" id="KW-0249">Electron transport</keyword>
<evidence type="ECO:0000256" key="12">
    <source>
        <dbReference type="ARBA" id="ARBA00022989"/>
    </source>
</evidence>
<name>A0A0S2MNY6_9CUCU</name>
<comment type="subcellular location">
    <subcellularLocation>
        <location evidence="2 18">Mitochondrion inner membrane</location>
        <topology evidence="2 18">Multi-pass membrane protein</topology>
    </subcellularLocation>
</comment>
<evidence type="ECO:0000256" key="14">
    <source>
        <dbReference type="ARBA" id="ARBA00023075"/>
    </source>
</evidence>
<dbReference type="PRINTS" id="PR01436">
    <property type="entry name" value="NADHDHGNASE2"/>
</dbReference>
<dbReference type="GO" id="GO:0008137">
    <property type="term" value="F:NADH dehydrogenase (ubiquinone) activity"/>
    <property type="evidence" value="ECO:0007669"/>
    <property type="project" value="UniProtKB-EC"/>
</dbReference>
<evidence type="ECO:0000256" key="2">
    <source>
        <dbReference type="ARBA" id="ARBA00004448"/>
    </source>
</evidence>
<evidence type="ECO:0000256" key="9">
    <source>
        <dbReference type="ARBA" id="ARBA00022792"/>
    </source>
</evidence>
<keyword evidence="6" id="KW-0813">Transport</keyword>
<dbReference type="GO" id="GO:0006120">
    <property type="term" value="P:mitochondrial electron transport, NADH to ubiquinone"/>
    <property type="evidence" value="ECO:0007669"/>
    <property type="project" value="InterPro"/>
</dbReference>
<evidence type="ECO:0000256" key="5">
    <source>
        <dbReference type="ARBA" id="ARBA00021008"/>
    </source>
</evidence>
<comment type="function">
    <text evidence="1">Core subunit of the mitochondrial membrane respiratory chain NADH dehydrogenase (Complex I) that is believed to belong to the minimal assembly required for catalysis. Complex I functions in the transfer of electrons from NADH to the respiratory chain. The immediate electron acceptor for the enzyme is believed to be ubiquinone.</text>
</comment>
<evidence type="ECO:0000256" key="17">
    <source>
        <dbReference type="ARBA" id="ARBA00049551"/>
    </source>
</evidence>
<accession>A0A0S2MNY6</accession>
<dbReference type="PANTHER" id="PTHR46552">
    <property type="entry name" value="NADH-UBIQUINONE OXIDOREDUCTASE CHAIN 2"/>
    <property type="match status" value="1"/>
</dbReference>
<dbReference type="EC" id="7.1.1.2" evidence="4 18"/>
<evidence type="ECO:0000256" key="4">
    <source>
        <dbReference type="ARBA" id="ARBA00012944"/>
    </source>
</evidence>
<evidence type="ECO:0000256" key="8">
    <source>
        <dbReference type="ARBA" id="ARBA00022692"/>
    </source>
</evidence>
<feature type="transmembrane region" description="Helical" evidence="18">
    <location>
        <begin position="133"/>
        <end position="157"/>
    </location>
</feature>
<comment type="similarity">
    <text evidence="3 18">Belongs to the complex I subunit 2 family.</text>
</comment>
<dbReference type="InterPro" id="IPR003917">
    <property type="entry name" value="NADH_UbQ_OxRdtase_chain2"/>
</dbReference>
<dbReference type="EMBL" id="JX412753">
    <property type="protein sequence ID" value="ALO76428.1"/>
    <property type="molecule type" value="Genomic_DNA"/>
</dbReference>
<evidence type="ECO:0000256" key="15">
    <source>
        <dbReference type="ARBA" id="ARBA00023128"/>
    </source>
</evidence>
<keyword evidence="15 18" id="KW-0496">Mitochondrion</keyword>
<feature type="transmembrane region" description="Helical" evidence="18">
    <location>
        <begin position="264"/>
        <end position="284"/>
    </location>
</feature>
<evidence type="ECO:0000256" key="7">
    <source>
        <dbReference type="ARBA" id="ARBA00022660"/>
    </source>
</evidence>
<evidence type="ECO:0000256" key="16">
    <source>
        <dbReference type="ARBA" id="ARBA00023136"/>
    </source>
</evidence>
<dbReference type="PANTHER" id="PTHR46552:SF1">
    <property type="entry name" value="NADH-UBIQUINONE OXIDOREDUCTASE CHAIN 2"/>
    <property type="match status" value="1"/>
</dbReference>
<evidence type="ECO:0000256" key="1">
    <source>
        <dbReference type="ARBA" id="ARBA00003257"/>
    </source>
</evidence>
<comment type="catalytic activity">
    <reaction evidence="17 18">
        <text>a ubiquinone + NADH + 5 H(+)(in) = a ubiquinol + NAD(+) + 4 H(+)(out)</text>
        <dbReference type="Rhea" id="RHEA:29091"/>
        <dbReference type="Rhea" id="RHEA-COMP:9565"/>
        <dbReference type="Rhea" id="RHEA-COMP:9566"/>
        <dbReference type="ChEBI" id="CHEBI:15378"/>
        <dbReference type="ChEBI" id="CHEBI:16389"/>
        <dbReference type="ChEBI" id="CHEBI:17976"/>
        <dbReference type="ChEBI" id="CHEBI:57540"/>
        <dbReference type="ChEBI" id="CHEBI:57945"/>
        <dbReference type="EC" id="7.1.1.2"/>
    </reaction>
</comment>
<evidence type="ECO:0000256" key="3">
    <source>
        <dbReference type="ARBA" id="ARBA00007012"/>
    </source>
</evidence>
<keyword evidence="10 18" id="KW-1278">Translocase</keyword>
<dbReference type="Pfam" id="PF00361">
    <property type="entry name" value="Proton_antipo_M"/>
    <property type="match status" value="1"/>
</dbReference>
<reference evidence="20" key="1">
    <citation type="submission" date="2012-06" db="EMBL/GenBank/DDBJ databases">
        <title>Mitogenomics of the Coleoptera under dense taxon sampling.</title>
        <authorList>
            <person name="Timmermans M.J.T.N."/>
            <person name="Lim J."/>
            <person name="Dodsworth S."/>
            <person name="Haran J."/>
            <person name="Ahrens D."/>
            <person name="Bocak L."/>
            <person name="London A."/>
            <person name="Culverwell L."/>
            <person name="Vogler A.P."/>
        </authorList>
    </citation>
    <scope>NUCLEOTIDE SEQUENCE</scope>
</reference>
<feature type="transmembrane region" description="Helical" evidence="18">
    <location>
        <begin position="232"/>
        <end position="252"/>
    </location>
</feature>
<keyword evidence="16 18" id="KW-0472">Membrane</keyword>
<dbReference type="GO" id="GO:0005743">
    <property type="term" value="C:mitochondrial inner membrane"/>
    <property type="evidence" value="ECO:0007669"/>
    <property type="project" value="UniProtKB-SubCell"/>
</dbReference>
<evidence type="ECO:0000313" key="20">
    <source>
        <dbReference type="EMBL" id="ALO76428.1"/>
    </source>
</evidence>
<feature type="transmembrane region" description="Helical" evidence="18">
    <location>
        <begin position="304"/>
        <end position="326"/>
    </location>
</feature>
<keyword evidence="8 18" id="KW-0812">Transmembrane</keyword>
<geneLocation type="mitochondrion" evidence="20"/>
<dbReference type="InterPro" id="IPR001750">
    <property type="entry name" value="ND/Mrp_TM"/>
</dbReference>
<sequence length="330" mass="38948">MNKFYKISFFNFLMMSTLITISSYSWFMMWLGVEMNLMFMIPIMMKKNNNYSSEAMMKYFFNSKISLNNFNLLFVNNSNSNLKMNYMVMILQFSIIMKLGMAPFHFWLPEVMEGLTWKNCLIMLTWQKIGPMIMLMMTLSNSIFVTFSILISSLLSGIQGLNQISMRKILAYSSINHMAWMTMSMMSSSYIWMIYFLIYSMGNLNLILFFNSMKIFVINQINSINLNKMWKILILVNFMSLGGIPPFIGFLPKWLTIHTLIMNYNSVITMILIMTTLMHMYFYIRIMLPSLILKSKETKMKMKFWKPISLNFVLINTTFLLSLPIMNLSF</sequence>
<evidence type="ECO:0000259" key="19">
    <source>
        <dbReference type="Pfam" id="PF00361"/>
    </source>
</evidence>
<feature type="transmembrane region" description="Helical" evidence="18">
    <location>
        <begin position="12"/>
        <end position="37"/>
    </location>
</feature>
<protein>
    <recommendedName>
        <fullName evidence="5 18">NADH-ubiquinone oxidoreductase chain 2</fullName>
        <ecNumber evidence="4 18">7.1.1.2</ecNumber>
    </recommendedName>
</protein>
<keyword evidence="14 18" id="KW-0830">Ubiquinone</keyword>
<keyword evidence="7 18" id="KW-0679">Respiratory chain</keyword>
<dbReference type="InterPro" id="IPR050175">
    <property type="entry name" value="Complex_I_Subunit_2"/>
</dbReference>
<evidence type="ECO:0000256" key="18">
    <source>
        <dbReference type="RuleBase" id="RU003403"/>
    </source>
</evidence>
<feature type="transmembrane region" description="Helical" evidence="18">
    <location>
        <begin position="192"/>
        <end position="211"/>
    </location>
</feature>
<evidence type="ECO:0000256" key="6">
    <source>
        <dbReference type="ARBA" id="ARBA00022448"/>
    </source>
</evidence>
<evidence type="ECO:0000256" key="10">
    <source>
        <dbReference type="ARBA" id="ARBA00022967"/>
    </source>
</evidence>
<dbReference type="AlphaFoldDB" id="A0A0S2MNY6"/>
<evidence type="ECO:0000256" key="11">
    <source>
        <dbReference type="ARBA" id="ARBA00022982"/>
    </source>
</evidence>